<dbReference type="RefSeq" id="WP_245130603.1">
    <property type="nucleotide sequence ID" value="NZ_JALJEJ010000006.1"/>
</dbReference>
<protein>
    <submittedName>
        <fullName evidence="1">Uncharacterized protein</fullName>
    </submittedName>
</protein>
<sequence>MIAADIQSQVRQVVLGLEGAISTSAALDHRVTTAGADHQTTLREVIQSAFAQYGVEVEFSGKGPNERGVVIDIDEDLFTQTNADVNTLRFGQTVVRVLSL</sequence>
<organism evidence="1 2">
    <name type="scientific">Mucilaginibacter straminoryzae</name>
    <dbReference type="NCBI Taxonomy" id="2932774"/>
    <lineage>
        <taxon>Bacteria</taxon>
        <taxon>Pseudomonadati</taxon>
        <taxon>Bacteroidota</taxon>
        <taxon>Sphingobacteriia</taxon>
        <taxon>Sphingobacteriales</taxon>
        <taxon>Sphingobacteriaceae</taxon>
        <taxon>Mucilaginibacter</taxon>
    </lineage>
</organism>
<dbReference type="EMBL" id="JALJEJ010000006">
    <property type="protein sequence ID" value="MCJ8210743.1"/>
    <property type="molecule type" value="Genomic_DNA"/>
</dbReference>
<keyword evidence="2" id="KW-1185">Reference proteome</keyword>
<name>A0A9X1X4D1_9SPHI</name>
<dbReference type="Gene3D" id="3.90.25.10">
    <property type="entry name" value="UDP-galactose 4-epimerase, domain 1"/>
    <property type="match status" value="1"/>
</dbReference>
<proteinExistence type="predicted"/>
<evidence type="ECO:0000313" key="1">
    <source>
        <dbReference type="EMBL" id="MCJ8210743.1"/>
    </source>
</evidence>
<dbReference type="Proteomes" id="UP001139450">
    <property type="component" value="Unassembled WGS sequence"/>
</dbReference>
<evidence type="ECO:0000313" key="2">
    <source>
        <dbReference type="Proteomes" id="UP001139450"/>
    </source>
</evidence>
<comment type="caution">
    <text evidence="1">The sequence shown here is derived from an EMBL/GenBank/DDBJ whole genome shotgun (WGS) entry which is preliminary data.</text>
</comment>
<reference evidence="1" key="1">
    <citation type="submission" date="2022-04" db="EMBL/GenBank/DDBJ databases">
        <title>Mucilaginibacter sp. RS28 isolated from freshwater.</title>
        <authorList>
            <person name="Ko S.-R."/>
        </authorList>
    </citation>
    <scope>NUCLEOTIDE SEQUENCE</scope>
    <source>
        <strain evidence="1">RS28</strain>
    </source>
</reference>
<gene>
    <name evidence="1" type="ORF">MUY27_13580</name>
</gene>
<accession>A0A9X1X4D1</accession>
<dbReference type="AlphaFoldDB" id="A0A9X1X4D1"/>